<dbReference type="InterPro" id="IPR009003">
    <property type="entry name" value="Peptidase_S1_PA"/>
</dbReference>
<dbReference type="Gene3D" id="2.40.10.10">
    <property type="entry name" value="Trypsin-like serine proteases"/>
    <property type="match status" value="2"/>
</dbReference>
<keyword evidence="3 5" id="KW-0378">Hydrolase</keyword>
<dbReference type="PRINTS" id="PR00834">
    <property type="entry name" value="PROTEASES2C"/>
</dbReference>
<dbReference type="Pfam" id="PF13180">
    <property type="entry name" value="PDZ_2"/>
    <property type="match status" value="1"/>
</dbReference>
<dbReference type="SMART" id="SM00228">
    <property type="entry name" value="PDZ"/>
    <property type="match status" value="1"/>
</dbReference>
<protein>
    <submittedName>
        <fullName evidence="5">HhoA/HhoB/HtrA family serine endopeptidase</fullName>
        <ecNumber evidence="5">3.4.21.-</ecNumber>
    </submittedName>
</protein>
<dbReference type="SUPFAM" id="SSF50494">
    <property type="entry name" value="Trypsin-like serine proteases"/>
    <property type="match status" value="1"/>
</dbReference>
<accession>A0AAE4FNR8</accession>
<dbReference type="Gene3D" id="2.30.42.10">
    <property type="match status" value="1"/>
</dbReference>
<dbReference type="SUPFAM" id="SSF50156">
    <property type="entry name" value="PDZ domain-like"/>
    <property type="match status" value="1"/>
</dbReference>
<dbReference type="EMBL" id="JAVMIP010000001">
    <property type="protein sequence ID" value="MDS3859340.1"/>
    <property type="molecule type" value="Genomic_DNA"/>
</dbReference>
<comment type="similarity">
    <text evidence="1">Belongs to the peptidase S1C family.</text>
</comment>
<dbReference type="PANTHER" id="PTHR22939:SF129">
    <property type="entry name" value="SERINE PROTEASE HTRA2, MITOCHONDRIAL"/>
    <property type="match status" value="1"/>
</dbReference>
<dbReference type="PROSITE" id="PS50106">
    <property type="entry name" value="PDZ"/>
    <property type="match status" value="1"/>
</dbReference>
<dbReference type="AlphaFoldDB" id="A0AAE4FNR8"/>
<dbReference type="Pfam" id="PF13365">
    <property type="entry name" value="Trypsin_2"/>
    <property type="match status" value="1"/>
</dbReference>
<evidence type="ECO:0000256" key="2">
    <source>
        <dbReference type="ARBA" id="ARBA00022670"/>
    </source>
</evidence>
<dbReference type="InterPro" id="IPR036034">
    <property type="entry name" value="PDZ_sf"/>
</dbReference>
<gene>
    <name evidence="5" type="ORF">RIF25_00825</name>
</gene>
<evidence type="ECO:0000313" key="6">
    <source>
        <dbReference type="Proteomes" id="UP001268256"/>
    </source>
</evidence>
<evidence type="ECO:0000259" key="4">
    <source>
        <dbReference type="PROSITE" id="PS50106"/>
    </source>
</evidence>
<sequence>MATHPVFNRSITCLSFMALGAAATLFTGQFLPSRSGLVQPSVAQLSAPITGTGDINFIAQAVEKVGPSVVRIDSSRTVQARTPRVFNDPFFQEFFGAPRQNQPPTRVERGTGSGFIISSDGVILTNAHVIDGADRVTVTLKDGRNYEGKVLGQDTVTDVAVVKIEAENLPISRIGDSDQLRPGEWAIAIGNPLGLDNTVTAGIISATGRSSGDVGVPDKRVGFIQTDAAINPGNSGGPLLNQQGEVIGMNTAIIGGAQGLGFAIPIKTAQRIANQLIANGKVEHPFLGIRMASLTPEVRDQINSAPNSPVRVQDDKGVLIFQVIPNSPAARSGLQAGDVIQSINGQSVTKADQVQQVVENSSVGSTLELNVRRQGQSMSIAVQPAPLPTQASRQR</sequence>
<feature type="domain" description="PDZ" evidence="4">
    <location>
        <begin position="276"/>
        <end position="375"/>
    </location>
</feature>
<dbReference type="GO" id="GO:0006508">
    <property type="term" value="P:proteolysis"/>
    <property type="evidence" value="ECO:0007669"/>
    <property type="project" value="UniProtKB-KW"/>
</dbReference>
<dbReference type="InterPro" id="IPR001478">
    <property type="entry name" value="PDZ"/>
</dbReference>
<dbReference type="NCBIfam" id="NF041521">
    <property type="entry name" value="HhoA_HhoB_HtrA"/>
    <property type="match status" value="1"/>
</dbReference>
<organism evidence="5 6">
    <name type="scientific">Pseudocalidococcus azoricus BACA0444</name>
    <dbReference type="NCBI Taxonomy" id="2918990"/>
    <lineage>
        <taxon>Bacteria</taxon>
        <taxon>Bacillati</taxon>
        <taxon>Cyanobacteriota</taxon>
        <taxon>Cyanophyceae</taxon>
        <taxon>Acaryochloridales</taxon>
        <taxon>Thermosynechococcaceae</taxon>
        <taxon>Pseudocalidococcus</taxon>
        <taxon>Pseudocalidococcus azoricus</taxon>
    </lineage>
</organism>
<evidence type="ECO:0000256" key="3">
    <source>
        <dbReference type="ARBA" id="ARBA00022801"/>
    </source>
</evidence>
<dbReference type="InterPro" id="IPR048172">
    <property type="entry name" value="HhoA_HhoB_HtrA-like"/>
</dbReference>
<keyword evidence="2" id="KW-0645">Protease</keyword>
<evidence type="ECO:0000256" key="1">
    <source>
        <dbReference type="ARBA" id="ARBA00010541"/>
    </source>
</evidence>
<comment type="caution">
    <text evidence="5">The sequence shown here is derived from an EMBL/GenBank/DDBJ whole genome shotgun (WGS) entry which is preliminary data.</text>
</comment>
<proteinExistence type="inferred from homology"/>
<dbReference type="EC" id="3.4.21.-" evidence="5"/>
<dbReference type="InterPro" id="IPR001940">
    <property type="entry name" value="Peptidase_S1C"/>
</dbReference>
<reference evidence="6" key="1">
    <citation type="submission" date="2023-07" db="EMBL/GenBank/DDBJ databases">
        <authorList>
            <person name="Luz R."/>
            <person name="Cordeiro R."/>
            <person name="Fonseca A."/>
            <person name="Goncalves V."/>
        </authorList>
    </citation>
    <scope>NUCLEOTIDE SEQUENCE [LARGE SCALE GENOMIC DNA]</scope>
    <source>
        <strain evidence="6">BACA0444</strain>
    </source>
</reference>
<dbReference type="GO" id="GO:0004252">
    <property type="term" value="F:serine-type endopeptidase activity"/>
    <property type="evidence" value="ECO:0007669"/>
    <property type="project" value="InterPro"/>
</dbReference>
<dbReference type="InterPro" id="IPR043504">
    <property type="entry name" value="Peptidase_S1_PA_chymotrypsin"/>
</dbReference>
<dbReference type="RefSeq" id="WP_322876674.1">
    <property type="nucleotide sequence ID" value="NZ_JAVMIP010000001.1"/>
</dbReference>
<keyword evidence="6" id="KW-1185">Reference proteome</keyword>
<name>A0AAE4FNR8_9CYAN</name>
<dbReference type="Proteomes" id="UP001268256">
    <property type="component" value="Unassembled WGS sequence"/>
</dbReference>
<dbReference type="PANTHER" id="PTHR22939">
    <property type="entry name" value="SERINE PROTEASE FAMILY S1C HTRA-RELATED"/>
    <property type="match status" value="1"/>
</dbReference>
<evidence type="ECO:0000313" key="5">
    <source>
        <dbReference type="EMBL" id="MDS3859340.1"/>
    </source>
</evidence>